<feature type="signal peptide" evidence="1">
    <location>
        <begin position="1"/>
        <end position="19"/>
    </location>
</feature>
<accession>A0A8H4AEJ7</accession>
<organism evidence="2 3">
    <name type="scientific">Gigaspora margarita</name>
    <dbReference type="NCBI Taxonomy" id="4874"/>
    <lineage>
        <taxon>Eukaryota</taxon>
        <taxon>Fungi</taxon>
        <taxon>Fungi incertae sedis</taxon>
        <taxon>Mucoromycota</taxon>
        <taxon>Glomeromycotina</taxon>
        <taxon>Glomeromycetes</taxon>
        <taxon>Diversisporales</taxon>
        <taxon>Gigasporaceae</taxon>
        <taxon>Gigaspora</taxon>
    </lineage>
</organism>
<keyword evidence="1" id="KW-0732">Signal</keyword>
<dbReference type="OrthoDB" id="2306198at2759"/>
<sequence>MKNFIFTSILFALLLTVNAAPFQLNKRAITFGSCSDIGVPADLLEVKIGTDHPEFGKNESFDASGTLTKNDITKDKPIFQIGYGDSKGYLIADPYIQNLTDSIKAGTPFNISASDVPTPKLPDSYTIVVIVGDPFDDPLSLPFACAYATVGGSSEKSKIFDIFKLI</sequence>
<keyword evidence="3" id="KW-1185">Reference proteome</keyword>
<evidence type="ECO:0000313" key="2">
    <source>
        <dbReference type="EMBL" id="KAF0485818.1"/>
    </source>
</evidence>
<dbReference type="Proteomes" id="UP000439903">
    <property type="component" value="Unassembled WGS sequence"/>
</dbReference>
<proteinExistence type="predicted"/>
<comment type="caution">
    <text evidence="2">The sequence shown here is derived from an EMBL/GenBank/DDBJ whole genome shotgun (WGS) entry which is preliminary data.</text>
</comment>
<protein>
    <submittedName>
        <fullName evidence="2">Uncharacterized protein</fullName>
    </submittedName>
</protein>
<feature type="chain" id="PRO_5034046565" evidence="1">
    <location>
        <begin position="20"/>
        <end position="166"/>
    </location>
</feature>
<reference evidence="2 3" key="1">
    <citation type="journal article" date="2019" name="Environ. Microbiol.">
        <title>At the nexus of three kingdoms: the genome of the mycorrhizal fungus Gigaspora margarita provides insights into plant, endobacterial and fungal interactions.</title>
        <authorList>
            <person name="Venice F."/>
            <person name="Ghignone S."/>
            <person name="Salvioli di Fossalunga A."/>
            <person name="Amselem J."/>
            <person name="Novero M."/>
            <person name="Xianan X."/>
            <person name="Sedzielewska Toro K."/>
            <person name="Morin E."/>
            <person name="Lipzen A."/>
            <person name="Grigoriev I.V."/>
            <person name="Henrissat B."/>
            <person name="Martin F.M."/>
            <person name="Bonfante P."/>
        </authorList>
    </citation>
    <scope>NUCLEOTIDE SEQUENCE [LARGE SCALE GENOMIC DNA]</scope>
    <source>
        <strain evidence="2 3">BEG34</strain>
    </source>
</reference>
<evidence type="ECO:0000256" key="1">
    <source>
        <dbReference type="SAM" id="SignalP"/>
    </source>
</evidence>
<dbReference type="EMBL" id="WTPW01000716">
    <property type="protein sequence ID" value="KAF0485818.1"/>
    <property type="molecule type" value="Genomic_DNA"/>
</dbReference>
<evidence type="ECO:0000313" key="3">
    <source>
        <dbReference type="Proteomes" id="UP000439903"/>
    </source>
</evidence>
<gene>
    <name evidence="2" type="ORF">F8M41_022745</name>
</gene>
<name>A0A8H4AEJ7_GIGMA</name>
<dbReference type="AlphaFoldDB" id="A0A8H4AEJ7"/>